<reference evidence="4" key="1">
    <citation type="submission" date="2019-04" db="EMBL/GenBank/DDBJ databases">
        <title>Draft genome sequence of Pseudonocardiaceae bacterium SL3-2-4.</title>
        <authorList>
            <person name="Ningsih F."/>
            <person name="Yokota A."/>
            <person name="Sakai Y."/>
            <person name="Nanatani K."/>
            <person name="Yabe S."/>
            <person name="Oetari A."/>
            <person name="Sjamsuridzal W."/>
        </authorList>
    </citation>
    <scope>NUCLEOTIDE SEQUENCE [LARGE SCALE GENOMIC DNA]</scope>
    <source>
        <strain evidence="4">SL3-2-4</strain>
    </source>
</reference>
<evidence type="ECO:0000256" key="1">
    <source>
        <dbReference type="SAM" id="MobiDB-lite"/>
    </source>
</evidence>
<dbReference type="Pfam" id="PF14325">
    <property type="entry name" value="DUF4383"/>
    <property type="match status" value="1"/>
</dbReference>
<keyword evidence="2" id="KW-0812">Transmembrane</keyword>
<comment type="caution">
    <text evidence="3">The sequence shown here is derived from an EMBL/GenBank/DDBJ whole genome shotgun (WGS) entry which is preliminary data.</text>
</comment>
<feature type="compositionally biased region" description="Basic and acidic residues" evidence="1">
    <location>
        <begin position="207"/>
        <end position="216"/>
    </location>
</feature>
<evidence type="ECO:0000313" key="4">
    <source>
        <dbReference type="Proteomes" id="UP000298860"/>
    </source>
</evidence>
<accession>A0A4D4J6K3</accession>
<dbReference type="EMBL" id="BJFL01000007">
    <property type="protein sequence ID" value="GDY30348.1"/>
    <property type="molecule type" value="Genomic_DNA"/>
</dbReference>
<feature type="transmembrane region" description="Helical" evidence="2">
    <location>
        <begin position="86"/>
        <end position="103"/>
    </location>
</feature>
<evidence type="ECO:0008006" key="5">
    <source>
        <dbReference type="Google" id="ProtNLM"/>
    </source>
</evidence>
<dbReference type="AlphaFoldDB" id="A0A4D4J6K3"/>
<keyword evidence="4" id="KW-1185">Reference proteome</keyword>
<evidence type="ECO:0000256" key="2">
    <source>
        <dbReference type="SAM" id="Phobius"/>
    </source>
</evidence>
<feature type="transmembrane region" description="Helical" evidence="2">
    <location>
        <begin position="57"/>
        <end position="79"/>
    </location>
</feature>
<protein>
    <recommendedName>
        <fullName evidence="5">DUF4383 domain-containing protein</fullName>
    </recommendedName>
</protein>
<feature type="compositionally biased region" description="Polar residues" evidence="1">
    <location>
        <begin position="217"/>
        <end position="229"/>
    </location>
</feature>
<evidence type="ECO:0000313" key="3">
    <source>
        <dbReference type="EMBL" id="GDY30348.1"/>
    </source>
</evidence>
<feature type="region of interest" description="Disordered" evidence="1">
    <location>
        <begin position="207"/>
        <end position="229"/>
    </location>
</feature>
<name>A0A4D4J6K3_9PSEU</name>
<organism evidence="3 4">
    <name type="scientific">Gandjariella thermophila</name>
    <dbReference type="NCBI Taxonomy" id="1931992"/>
    <lineage>
        <taxon>Bacteria</taxon>
        <taxon>Bacillati</taxon>
        <taxon>Actinomycetota</taxon>
        <taxon>Actinomycetes</taxon>
        <taxon>Pseudonocardiales</taxon>
        <taxon>Pseudonocardiaceae</taxon>
        <taxon>Gandjariella</taxon>
    </lineage>
</organism>
<proteinExistence type="predicted"/>
<keyword evidence="2" id="KW-0472">Membrane</keyword>
<keyword evidence="2" id="KW-1133">Transmembrane helix</keyword>
<feature type="transmembrane region" description="Helical" evidence="2">
    <location>
        <begin position="16"/>
        <end position="37"/>
    </location>
</feature>
<dbReference type="OrthoDB" id="5187794at2"/>
<feature type="transmembrane region" description="Helical" evidence="2">
    <location>
        <begin position="109"/>
        <end position="133"/>
    </location>
</feature>
<dbReference type="RefSeq" id="WP_137813476.1">
    <property type="nucleotide sequence ID" value="NZ_BJFL01000007.1"/>
</dbReference>
<dbReference type="Proteomes" id="UP000298860">
    <property type="component" value="Unassembled WGS sequence"/>
</dbReference>
<gene>
    <name evidence="3" type="ORF">GTS_19810</name>
</gene>
<sequence>MKMDPYLPPNHPLSRVYRVGAALFGSGLTTFGALGFANRLAFFTTHGTVIWGLSSNGLLSTVSVLVGLVLVVASVLGGAISSTTNAAAGALFLLSGLVNLAVLDTPLNVFAFHIQNVVFSLIAGMLLLFVGLYGRVSGGLPEDNPYVRYRHHEPPDADHTAEREAERRRLAEIDELVWAELAVAEGRATPEQERAVRADAARRAAEARRHAYEHFQSESGPPSANNPYY</sequence>